<protein>
    <submittedName>
        <fullName evidence="1">Uncharacterized protein</fullName>
    </submittedName>
</protein>
<gene>
    <name evidence="1" type="ORF">Clopa_1686</name>
</gene>
<dbReference type="STRING" id="86416.Clopa_1686"/>
<dbReference type="Proteomes" id="UP000013523">
    <property type="component" value="Chromosome"/>
</dbReference>
<proteinExistence type="predicted"/>
<evidence type="ECO:0000313" key="1">
    <source>
        <dbReference type="EMBL" id="AGK96610.1"/>
    </source>
</evidence>
<sequence>MKYKQKLNIINMSLMKVEVKLPMQYQKVINNKV</sequence>
<dbReference type="HOGENOM" id="CLU_3381296_0_0_9"/>
<dbReference type="KEGG" id="cpas:Clopa_1686"/>
<name>R4KAE7_CLOPA</name>
<accession>R4KAE7</accession>
<organism evidence="1 2">
    <name type="scientific">Clostridium pasteurianum BC1</name>
    <dbReference type="NCBI Taxonomy" id="86416"/>
    <lineage>
        <taxon>Bacteria</taxon>
        <taxon>Bacillati</taxon>
        <taxon>Bacillota</taxon>
        <taxon>Clostridia</taxon>
        <taxon>Eubacteriales</taxon>
        <taxon>Clostridiaceae</taxon>
        <taxon>Clostridium</taxon>
    </lineage>
</organism>
<reference evidence="1 2" key="1">
    <citation type="submission" date="2012-01" db="EMBL/GenBank/DDBJ databases">
        <title>Complete sequence of chromosome of Clostridium pasteurianum BC1.</title>
        <authorList>
            <consortium name="US DOE Joint Genome Institute"/>
            <person name="Lucas S."/>
            <person name="Han J."/>
            <person name="Lapidus A."/>
            <person name="Cheng J.-F."/>
            <person name="Goodwin L."/>
            <person name="Pitluck S."/>
            <person name="Peters L."/>
            <person name="Mikhailova N."/>
            <person name="Teshima H."/>
            <person name="Detter J.C."/>
            <person name="Han C."/>
            <person name="Tapia R."/>
            <person name="Land M."/>
            <person name="Hauser L."/>
            <person name="Kyrpides N."/>
            <person name="Ivanova N."/>
            <person name="Pagani I."/>
            <person name="Dunn J."/>
            <person name="Taghavi S."/>
            <person name="Francis A."/>
            <person name="van der Lelie D."/>
            <person name="Woyke T."/>
        </authorList>
    </citation>
    <scope>NUCLEOTIDE SEQUENCE [LARGE SCALE GENOMIC DNA]</scope>
    <source>
        <strain evidence="1 2">BC1</strain>
    </source>
</reference>
<evidence type="ECO:0000313" key="2">
    <source>
        <dbReference type="Proteomes" id="UP000013523"/>
    </source>
</evidence>
<dbReference type="EMBL" id="CP003261">
    <property type="protein sequence ID" value="AGK96610.1"/>
    <property type="molecule type" value="Genomic_DNA"/>
</dbReference>
<dbReference type="AlphaFoldDB" id="R4KAE7"/>
<keyword evidence="2" id="KW-1185">Reference proteome</keyword>